<dbReference type="EMBL" id="MN740815">
    <property type="protein sequence ID" value="QHU13190.1"/>
    <property type="molecule type" value="Genomic_DNA"/>
</dbReference>
<keyword evidence="2" id="KW-0472">Membrane</keyword>
<protein>
    <submittedName>
        <fullName evidence="3">Uncharacterized protein</fullName>
    </submittedName>
</protein>
<sequence length="145" mass="15753">MEISDIVYLAFATIVVIVILHVGVFWVSRLIQPPKPKIVYVDRTPTQPIVPEVVSAPILHAPSAPPPPMQSMARETPQTMSIPTYDMPPPIVQTNKPQSVAAAPTYELPPPIVQSNKPEAQLPPPLETRNVDQVGFTGKKGAPPQ</sequence>
<feature type="transmembrane region" description="Helical" evidence="2">
    <location>
        <begin position="6"/>
        <end position="27"/>
    </location>
</feature>
<dbReference type="AlphaFoldDB" id="A0A6C0K8Q7"/>
<organism evidence="3">
    <name type="scientific">viral metagenome</name>
    <dbReference type="NCBI Taxonomy" id="1070528"/>
    <lineage>
        <taxon>unclassified sequences</taxon>
        <taxon>metagenomes</taxon>
        <taxon>organismal metagenomes</taxon>
    </lineage>
</organism>
<reference evidence="3" key="1">
    <citation type="journal article" date="2020" name="Nature">
        <title>Giant virus diversity and host interactions through global metagenomics.</title>
        <authorList>
            <person name="Schulz F."/>
            <person name="Roux S."/>
            <person name="Paez-Espino D."/>
            <person name="Jungbluth S."/>
            <person name="Walsh D.A."/>
            <person name="Denef V.J."/>
            <person name="McMahon K.D."/>
            <person name="Konstantinidis K.T."/>
            <person name="Eloe-Fadrosh E.A."/>
            <person name="Kyrpides N.C."/>
            <person name="Woyke T."/>
        </authorList>
    </citation>
    <scope>NUCLEOTIDE SEQUENCE</scope>
    <source>
        <strain evidence="3">GVMAG-S-1101178-127</strain>
    </source>
</reference>
<proteinExistence type="predicted"/>
<name>A0A6C0K8Q7_9ZZZZ</name>
<evidence type="ECO:0000256" key="1">
    <source>
        <dbReference type="SAM" id="MobiDB-lite"/>
    </source>
</evidence>
<accession>A0A6C0K8Q7</accession>
<evidence type="ECO:0000313" key="3">
    <source>
        <dbReference type="EMBL" id="QHU13190.1"/>
    </source>
</evidence>
<evidence type="ECO:0000256" key="2">
    <source>
        <dbReference type="SAM" id="Phobius"/>
    </source>
</evidence>
<feature type="region of interest" description="Disordered" evidence="1">
    <location>
        <begin position="61"/>
        <end position="145"/>
    </location>
</feature>
<keyword evidence="2" id="KW-1133">Transmembrane helix</keyword>
<keyword evidence="2" id="KW-0812">Transmembrane</keyword>